<evidence type="ECO:0000259" key="2">
    <source>
        <dbReference type="Pfam" id="PF09994"/>
    </source>
</evidence>
<accession>A0A495EAN3</accession>
<dbReference type="Proteomes" id="UP000276055">
    <property type="component" value="Unassembled WGS sequence"/>
</dbReference>
<dbReference type="RefSeq" id="WP_120954932.1">
    <property type="nucleotide sequence ID" value="NZ_RBIR01000009.1"/>
</dbReference>
<feature type="region of interest" description="Disordered" evidence="1">
    <location>
        <begin position="364"/>
        <end position="384"/>
    </location>
</feature>
<evidence type="ECO:0000313" key="4">
    <source>
        <dbReference type="Proteomes" id="UP000276055"/>
    </source>
</evidence>
<evidence type="ECO:0000256" key="1">
    <source>
        <dbReference type="SAM" id="MobiDB-lite"/>
    </source>
</evidence>
<dbReference type="PANTHER" id="PTHR33840">
    <property type="match status" value="1"/>
</dbReference>
<dbReference type="PANTHER" id="PTHR33840:SF1">
    <property type="entry name" value="TLE1 PHOSPHOLIPASE DOMAIN-CONTAINING PROTEIN"/>
    <property type="match status" value="1"/>
</dbReference>
<comment type="caution">
    <text evidence="3">The sequence shown here is derived from an EMBL/GenBank/DDBJ whole genome shotgun (WGS) entry which is preliminary data.</text>
</comment>
<sequence length="384" mass="42815">MKRLVLCCDGTWSFPDQSDGDSPCPSNVSKFARGVADEGDDGVEQRLFYHRGVGTGRWDRILGGAFGFGLSRGVQDVYRFIVENYDPGDELYFVGFSRGAFTARSAAGFVRNAGVLRREFVDLIGRAYEFYRNRSSRTRPSSIEAQFFRRSYSYGEVDIHCIAVWDTVGTLGIPLNGLRWVNVFNRRYAFHDVELSGRVKYAFHALAIDEQRRPFSPTLWTQQADAVGMQTLKQVWFAGTHSDVGGGWPDAALADVPLMWIVEQVKSAGLGFTPDDFLPKAPPNAPKPVILTAPDPLGKLHDSRTLSWRLIPAAPRTLGQVDPVHEAVSRAALSRFTWDPKQLDGGERLDKMYQPDNLRTYLAGKHNVDGFESSPSNPSPDKFS</sequence>
<dbReference type="EMBL" id="RBIR01000009">
    <property type="protein sequence ID" value="RKR13649.1"/>
    <property type="molecule type" value="Genomic_DNA"/>
</dbReference>
<dbReference type="Pfam" id="PF09994">
    <property type="entry name" value="T6SS_Tle1-like_cat"/>
    <property type="match status" value="1"/>
</dbReference>
<gene>
    <name evidence="3" type="ORF">C8D78_3305</name>
</gene>
<feature type="domain" description="T6SS Phospholipase effector Tle1-like catalytic" evidence="2">
    <location>
        <begin position="2"/>
        <end position="264"/>
    </location>
</feature>
<proteinExistence type="predicted"/>
<reference evidence="3 4" key="1">
    <citation type="submission" date="2018-10" db="EMBL/GenBank/DDBJ databases">
        <title>Genomic Encyclopedia of Type Strains, Phase IV (KMG-IV): sequencing the most valuable type-strain genomes for metagenomic binning, comparative biology and taxonomic classification.</title>
        <authorList>
            <person name="Goeker M."/>
        </authorList>
    </citation>
    <scope>NUCLEOTIDE SEQUENCE [LARGE SCALE GENOMIC DNA]</scope>
    <source>
        <strain evidence="3 4">DSM 25586</strain>
    </source>
</reference>
<name>A0A495EAN3_9MICC</name>
<dbReference type="OrthoDB" id="4378831at2"/>
<dbReference type="InterPro" id="IPR029058">
    <property type="entry name" value="AB_hydrolase_fold"/>
</dbReference>
<protein>
    <submittedName>
        <fullName evidence="3">Uncharacterized protein (DUF2235 family)</fullName>
    </submittedName>
</protein>
<dbReference type="AlphaFoldDB" id="A0A495EAN3"/>
<dbReference type="SUPFAM" id="SSF53474">
    <property type="entry name" value="alpha/beta-Hydrolases"/>
    <property type="match status" value="1"/>
</dbReference>
<organism evidence="3 4">
    <name type="scientific">Arthrobacter oryzae</name>
    <dbReference type="NCBI Taxonomy" id="409290"/>
    <lineage>
        <taxon>Bacteria</taxon>
        <taxon>Bacillati</taxon>
        <taxon>Actinomycetota</taxon>
        <taxon>Actinomycetes</taxon>
        <taxon>Micrococcales</taxon>
        <taxon>Micrococcaceae</taxon>
        <taxon>Arthrobacter</taxon>
    </lineage>
</organism>
<evidence type="ECO:0000313" key="3">
    <source>
        <dbReference type="EMBL" id="RKR13649.1"/>
    </source>
</evidence>
<dbReference type="InterPro" id="IPR018712">
    <property type="entry name" value="Tle1-like_cat"/>
</dbReference>